<reference evidence="2 3" key="1">
    <citation type="submission" date="2018-02" db="EMBL/GenBank/DDBJ databases">
        <title>Draft genome sequencing of Burkholderia cepacia Y14-15.</title>
        <authorList>
            <person name="Zheng B.-X."/>
        </authorList>
    </citation>
    <scope>NUCLEOTIDE SEQUENCE [LARGE SCALE GENOMIC DNA]</scope>
    <source>
        <strain evidence="2 3">Y14-15</strain>
    </source>
</reference>
<organism evidence="2 3">
    <name type="scientific">Burkholderia cepacia</name>
    <name type="common">Pseudomonas cepacia</name>
    <dbReference type="NCBI Taxonomy" id="292"/>
    <lineage>
        <taxon>Bacteria</taxon>
        <taxon>Pseudomonadati</taxon>
        <taxon>Pseudomonadota</taxon>
        <taxon>Betaproteobacteria</taxon>
        <taxon>Burkholderiales</taxon>
        <taxon>Burkholderiaceae</taxon>
        <taxon>Burkholderia</taxon>
        <taxon>Burkholderia cepacia complex</taxon>
    </lineage>
</organism>
<accession>A0A2S8IY51</accession>
<name>A0A2S8IY51_BURCE</name>
<dbReference type="Proteomes" id="UP000238206">
    <property type="component" value="Unassembled WGS sequence"/>
</dbReference>
<evidence type="ECO:0008006" key="4">
    <source>
        <dbReference type="Google" id="ProtNLM"/>
    </source>
</evidence>
<dbReference type="RefSeq" id="WP_105390522.1">
    <property type="nucleotide sequence ID" value="NZ_PUIQ01000009.1"/>
</dbReference>
<evidence type="ECO:0000313" key="3">
    <source>
        <dbReference type="Proteomes" id="UP000238206"/>
    </source>
</evidence>
<dbReference type="InterPro" id="IPR019659">
    <property type="entry name" value="DUF2514"/>
</dbReference>
<proteinExistence type="predicted"/>
<dbReference type="EMBL" id="PUIQ01000009">
    <property type="protein sequence ID" value="PQP19721.1"/>
    <property type="molecule type" value="Genomic_DNA"/>
</dbReference>
<evidence type="ECO:0000256" key="1">
    <source>
        <dbReference type="SAM" id="Coils"/>
    </source>
</evidence>
<dbReference type="AlphaFoldDB" id="A0A2S8IY51"/>
<protein>
    <recommendedName>
        <fullName evidence="4">DUF2514 family protein</fullName>
    </recommendedName>
</protein>
<sequence>MKWIKEAVAVFLVGLLVGGGVVYVAKDRQVVAMKLDTANALTDAVTAARKEEQRRVDQQTENANNAKTQRDAALAAEFAARAAAASLRGAVDSLVARAHSAATGDGAAGADPVVLLADVFGESVERNEALASALDRARIAGNECAADYDALTAGQ</sequence>
<comment type="caution">
    <text evidence="2">The sequence shown here is derived from an EMBL/GenBank/DDBJ whole genome shotgun (WGS) entry which is preliminary data.</text>
</comment>
<dbReference type="Pfam" id="PF10721">
    <property type="entry name" value="DUF2514"/>
    <property type="match status" value="1"/>
</dbReference>
<gene>
    <name evidence="2" type="ORF">C5615_09800</name>
</gene>
<keyword evidence="1" id="KW-0175">Coiled coil</keyword>
<feature type="coiled-coil region" evidence="1">
    <location>
        <begin position="49"/>
        <end position="76"/>
    </location>
</feature>
<evidence type="ECO:0000313" key="2">
    <source>
        <dbReference type="EMBL" id="PQP19721.1"/>
    </source>
</evidence>